<name>A0A9E8MPI3_9MICO</name>
<dbReference type="InterPro" id="IPR029017">
    <property type="entry name" value="Enolase-like_N"/>
</dbReference>
<feature type="compositionally biased region" description="Basic and acidic residues" evidence="4">
    <location>
        <begin position="360"/>
        <end position="370"/>
    </location>
</feature>
<keyword evidence="7" id="KW-1185">Reference proteome</keyword>
<dbReference type="Pfam" id="PF02746">
    <property type="entry name" value="MR_MLE_N"/>
    <property type="match status" value="1"/>
</dbReference>
<gene>
    <name evidence="6" type="ORF">OVN18_05580</name>
</gene>
<comment type="cofactor">
    <cofactor evidence="1">
        <name>Mg(2+)</name>
        <dbReference type="ChEBI" id="CHEBI:18420"/>
    </cofactor>
</comment>
<dbReference type="SUPFAM" id="SSF51604">
    <property type="entry name" value="Enolase C-terminal domain-like"/>
    <property type="match status" value="1"/>
</dbReference>
<dbReference type="Pfam" id="PF13378">
    <property type="entry name" value="MR_MLE_C"/>
    <property type="match status" value="1"/>
</dbReference>
<dbReference type="GO" id="GO:0009063">
    <property type="term" value="P:amino acid catabolic process"/>
    <property type="evidence" value="ECO:0007669"/>
    <property type="project" value="InterPro"/>
</dbReference>
<dbReference type="RefSeq" id="WP_267782529.1">
    <property type="nucleotide sequence ID" value="NZ_CP113089.1"/>
</dbReference>
<dbReference type="SFLD" id="SFLDS00001">
    <property type="entry name" value="Enolase"/>
    <property type="match status" value="1"/>
</dbReference>
<organism evidence="6 7">
    <name type="scientific">Microcella daejeonensis</name>
    <dbReference type="NCBI Taxonomy" id="2994971"/>
    <lineage>
        <taxon>Bacteria</taxon>
        <taxon>Bacillati</taxon>
        <taxon>Actinomycetota</taxon>
        <taxon>Actinomycetes</taxon>
        <taxon>Micrococcales</taxon>
        <taxon>Microbacteriaceae</taxon>
        <taxon>Microcella</taxon>
    </lineage>
</organism>
<dbReference type="InterPro" id="IPR029065">
    <property type="entry name" value="Enolase_C-like"/>
</dbReference>
<dbReference type="Gene3D" id="3.30.390.10">
    <property type="entry name" value="Enolase-like, N-terminal domain"/>
    <property type="match status" value="1"/>
</dbReference>
<reference evidence="6" key="1">
    <citation type="submission" date="2022-11" db="EMBL/GenBank/DDBJ databases">
        <title>Description of Microcella daejonensis nov. sp, isolated from riverside soil.</title>
        <authorList>
            <person name="Molina K.M."/>
            <person name="Kim S.B."/>
        </authorList>
    </citation>
    <scope>NUCLEOTIDE SEQUENCE</scope>
    <source>
        <strain evidence="6">MMS21-STM12</strain>
    </source>
</reference>
<evidence type="ECO:0000256" key="4">
    <source>
        <dbReference type="SAM" id="MobiDB-lite"/>
    </source>
</evidence>
<dbReference type="PANTHER" id="PTHR13794:SF58">
    <property type="entry name" value="MITOCHONDRIAL ENOLASE SUPERFAMILY MEMBER 1"/>
    <property type="match status" value="1"/>
</dbReference>
<dbReference type="GO" id="GO:0016052">
    <property type="term" value="P:carbohydrate catabolic process"/>
    <property type="evidence" value="ECO:0007669"/>
    <property type="project" value="TreeGrafter"/>
</dbReference>
<dbReference type="AlphaFoldDB" id="A0A9E8MPI3"/>
<proteinExistence type="predicted"/>
<sequence length="370" mass="39507">MTGIPSTPTIERVTTRRLVAPLPRPWAADVTVNHVIVVEAQLSDGTVGHGFTWTPTVGASAVHAMLDDELVPRALGRPADPEALWMELWTLVHEAGGGGITTIALAGLDLALWDAHARSRGLAIADLLGRRRDAVPLYGSGINLHYSDDELAAQARRWVAAGYPAVKMKIGRPELDDDLRRIALVRSIIGPDRALRVDANQRWDLNAARTAAAALEPLGIDWLEEPLRADDTAGYRALAASTSIPIAAGENLHTVHRFRDLLDAGALQVAQPNVVRVGGITPFRAIAAEVVARGARLAPHLQPELSAQLALAMPEIEAVERVEEGALADTGVLAGPSPMTLDGAQSRPAARPEPGLGIRFLDDRTPQEQP</sequence>
<dbReference type="InterPro" id="IPR018110">
    <property type="entry name" value="Mandel_Rmase/mucon_lact_enz_CS"/>
</dbReference>
<dbReference type="PROSITE" id="PS00908">
    <property type="entry name" value="MR_MLE_1"/>
    <property type="match status" value="1"/>
</dbReference>
<feature type="region of interest" description="Disordered" evidence="4">
    <location>
        <begin position="331"/>
        <end position="370"/>
    </location>
</feature>
<accession>A0A9E8MPI3</accession>
<dbReference type="Gene3D" id="3.20.20.120">
    <property type="entry name" value="Enolase-like C-terminal domain"/>
    <property type="match status" value="1"/>
</dbReference>
<protein>
    <submittedName>
        <fullName evidence="6">Mandelate racemase/muconate lactonizing enzyme family protein</fullName>
    </submittedName>
</protein>
<evidence type="ECO:0000256" key="3">
    <source>
        <dbReference type="ARBA" id="ARBA00022842"/>
    </source>
</evidence>
<dbReference type="SMART" id="SM00922">
    <property type="entry name" value="MR_MLE"/>
    <property type="match status" value="1"/>
</dbReference>
<dbReference type="EMBL" id="CP113089">
    <property type="protein sequence ID" value="WAB82471.1"/>
    <property type="molecule type" value="Genomic_DNA"/>
</dbReference>
<evidence type="ECO:0000259" key="5">
    <source>
        <dbReference type="SMART" id="SM00922"/>
    </source>
</evidence>
<dbReference type="PROSITE" id="PS00909">
    <property type="entry name" value="MR_MLE_2"/>
    <property type="match status" value="1"/>
</dbReference>
<feature type="domain" description="Mandelate racemase/muconate lactonizing enzyme C-terminal" evidence="5">
    <location>
        <begin position="148"/>
        <end position="245"/>
    </location>
</feature>
<dbReference type="GO" id="GO:0000287">
    <property type="term" value="F:magnesium ion binding"/>
    <property type="evidence" value="ECO:0007669"/>
    <property type="project" value="TreeGrafter"/>
</dbReference>
<evidence type="ECO:0000256" key="2">
    <source>
        <dbReference type="ARBA" id="ARBA00022723"/>
    </source>
</evidence>
<dbReference type="KEGG" id="mdb:OVN18_05580"/>
<dbReference type="CDD" id="cd03316">
    <property type="entry name" value="MR_like"/>
    <property type="match status" value="1"/>
</dbReference>
<keyword evidence="2" id="KW-0479">Metal-binding</keyword>
<evidence type="ECO:0000256" key="1">
    <source>
        <dbReference type="ARBA" id="ARBA00001946"/>
    </source>
</evidence>
<dbReference type="InterPro" id="IPR013342">
    <property type="entry name" value="Mandelate_racemase_C"/>
</dbReference>
<dbReference type="PANTHER" id="PTHR13794">
    <property type="entry name" value="ENOLASE SUPERFAMILY, MANDELATE RACEMASE"/>
    <property type="match status" value="1"/>
</dbReference>
<dbReference type="InterPro" id="IPR013341">
    <property type="entry name" value="Mandelate_racemase_N_dom"/>
</dbReference>
<evidence type="ECO:0000313" key="6">
    <source>
        <dbReference type="EMBL" id="WAB82471.1"/>
    </source>
</evidence>
<dbReference type="Proteomes" id="UP001164706">
    <property type="component" value="Chromosome"/>
</dbReference>
<dbReference type="SUPFAM" id="SSF54826">
    <property type="entry name" value="Enolase N-terminal domain-like"/>
    <property type="match status" value="1"/>
</dbReference>
<keyword evidence="3" id="KW-0460">Magnesium</keyword>
<dbReference type="InterPro" id="IPR046945">
    <property type="entry name" value="RHMD-like"/>
</dbReference>
<dbReference type="GO" id="GO:0016836">
    <property type="term" value="F:hydro-lyase activity"/>
    <property type="evidence" value="ECO:0007669"/>
    <property type="project" value="TreeGrafter"/>
</dbReference>
<evidence type="ECO:0000313" key="7">
    <source>
        <dbReference type="Proteomes" id="UP001164706"/>
    </source>
</evidence>
<dbReference type="InterPro" id="IPR036849">
    <property type="entry name" value="Enolase-like_C_sf"/>
</dbReference>